<feature type="transmembrane region" description="Helical" evidence="1">
    <location>
        <begin position="233"/>
        <end position="254"/>
    </location>
</feature>
<feature type="transmembrane region" description="Helical" evidence="1">
    <location>
        <begin position="12"/>
        <end position="37"/>
    </location>
</feature>
<dbReference type="EMBL" id="AP024702">
    <property type="protein sequence ID" value="BCX46807.1"/>
    <property type="molecule type" value="Genomic_DNA"/>
</dbReference>
<accession>A0ABM7RIG5</accession>
<keyword evidence="3" id="KW-1185">Reference proteome</keyword>
<keyword evidence="1" id="KW-0812">Transmembrane</keyword>
<reference evidence="2 3" key="1">
    <citation type="submission" date="2021-06" db="EMBL/GenBank/DDBJ databases">
        <title>Complete genome of Haloferula helveola possessing various polysaccharide degrading enzymes.</title>
        <authorList>
            <person name="Takami H."/>
            <person name="Huang C."/>
            <person name="Hamasaki K."/>
        </authorList>
    </citation>
    <scope>NUCLEOTIDE SEQUENCE [LARGE SCALE GENOMIC DNA]</scope>
    <source>
        <strain evidence="2 3">CN-1</strain>
    </source>
</reference>
<organism evidence="2 3">
    <name type="scientific">Haloferula helveola</name>
    <dbReference type="NCBI Taxonomy" id="490095"/>
    <lineage>
        <taxon>Bacteria</taxon>
        <taxon>Pseudomonadati</taxon>
        <taxon>Verrucomicrobiota</taxon>
        <taxon>Verrucomicrobiia</taxon>
        <taxon>Verrucomicrobiales</taxon>
        <taxon>Verrucomicrobiaceae</taxon>
        <taxon>Haloferula</taxon>
    </lineage>
</organism>
<dbReference type="RefSeq" id="WP_338688694.1">
    <property type="nucleotide sequence ID" value="NZ_AP024702.1"/>
</dbReference>
<proteinExistence type="predicted"/>
<evidence type="ECO:0000313" key="2">
    <source>
        <dbReference type="EMBL" id="BCX46807.1"/>
    </source>
</evidence>
<name>A0ABM7RIG5_9BACT</name>
<keyword evidence="1" id="KW-1133">Transmembrane helix</keyword>
<evidence type="ECO:0000256" key="1">
    <source>
        <dbReference type="SAM" id="Phobius"/>
    </source>
</evidence>
<keyword evidence="1" id="KW-0472">Membrane</keyword>
<gene>
    <name evidence="2" type="ORF">HAHE_07150</name>
</gene>
<evidence type="ECO:0000313" key="3">
    <source>
        <dbReference type="Proteomes" id="UP001374893"/>
    </source>
</evidence>
<protein>
    <recommendedName>
        <fullName evidence="4">Methyl-accepting chemotaxis protein</fullName>
    </recommendedName>
</protein>
<sequence length="266" mass="28336">MITVMNAARRILGWLAIVLGSLGILVSIAGAIVVWIVSQKIGASVDRLGNEVSTFLSRIEQRSDGLGDRLGEAQANVTAVETKAGEAVSGRLGMEPGELRELSARISGYIERTRDWLAVAESTSELVQVFRSVIESAGAVTGAESRSDLADALAAGRKDIAEARQAVGELQAALEELESGATAADADPQKLSPLGKCAAALEKLEDRTRAFSGRLRKIDGGIKELRRQIKQQLFVGSLLVTLLLGWHGLAQAALTGWGRRRVRQAD</sequence>
<evidence type="ECO:0008006" key="4">
    <source>
        <dbReference type="Google" id="ProtNLM"/>
    </source>
</evidence>
<dbReference type="Proteomes" id="UP001374893">
    <property type="component" value="Chromosome"/>
</dbReference>